<protein>
    <submittedName>
        <fullName evidence="2">Uncharacterized protein</fullName>
    </submittedName>
</protein>
<sequence length="354" mass="39365">MHLLLPLDLRLLSFRFSRSLLLAACLLNTFVVSLSCDLQVEKWETTGDGTLSDVCLSFGPPVAKSACSPPWSSAAYSSAVASSSADSQWYQVGHPASLGSLYFPTLDYINKVISASLGRLGALGQNTPWDWNDSFITFLSTSLSDPENPRAGYLEATLFFNPIIEFQVSEHRLKDHHRTGGVELHVGHEVQQFHPFLGRPSIQTHHLLDSFVHFRNTDAMKRAFSNTQVLYSKLGRDLPLPDWFHDLPLNPENLQTPPDYALPWLKLRAFILLMSEQDGGWTHHTGIKAITQATLEEFEGVMKNRLIPLLKRKNNQKDWYVKNSAATNEGSTSETSQSGGSGRGQRSGGSSRSH</sequence>
<evidence type="ECO:0000313" key="2">
    <source>
        <dbReference type="EMBL" id="KAJ3832850.1"/>
    </source>
</evidence>
<feature type="region of interest" description="Disordered" evidence="1">
    <location>
        <begin position="318"/>
        <end position="354"/>
    </location>
</feature>
<accession>A0AA38NY86</accession>
<dbReference type="Proteomes" id="UP001163846">
    <property type="component" value="Unassembled WGS sequence"/>
</dbReference>
<evidence type="ECO:0000313" key="3">
    <source>
        <dbReference type="Proteomes" id="UP001163846"/>
    </source>
</evidence>
<feature type="compositionally biased region" description="Low complexity" evidence="1">
    <location>
        <begin position="329"/>
        <end position="338"/>
    </location>
</feature>
<dbReference type="AlphaFoldDB" id="A0AA38NY86"/>
<dbReference type="EMBL" id="MU806835">
    <property type="protein sequence ID" value="KAJ3832850.1"/>
    <property type="molecule type" value="Genomic_DNA"/>
</dbReference>
<reference evidence="2" key="1">
    <citation type="submission" date="2022-08" db="EMBL/GenBank/DDBJ databases">
        <authorList>
            <consortium name="DOE Joint Genome Institute"/>
            <person name="Min B."/>
            <person name="Riley R."/>
            <person name="Sierra-Patev S."/>
            <person name="Naranjo-Ortiz M."/>
            <person name="Looney B."/>
            <person name="Konkel Z."/>
            <person name="Slot J.C."/>
            <person name="Sakamoto Y."/>
            <person name="Steenwyk J.L."/>
            <person name="Rokas A."/>
            <person name="Carro J."/>
            <person name="Camarero S."/>
            <person name="Ferreira P."/>
            <person name="Molpeceres G."/>
            <person name="Ruiz-Duenas F.J."/>
            <person name="Serrano A."/>
            <person name="Henrissat B."/>
            <person name="Drula E."/>
            <person name="Hughes K.W."/>
            <person name="Mata J.L."/>
            <person name="Ishikawa N.K."/>
            <person name="Vargas-Isla R."/>
            <person name="Ushijima S."/>
            <person name="Smith C.A."/>
            <person name="Ahrendt S."/>
            <person name="Andreopoulos W."/>
            <person name="He G."/>
            <person name="Labutti K."/>
            <person name="Lipzen A."/>
            <person name="Ng V."/>
            <person name="Sandor L."/>
            <person name="Barry K."/>
            <person name="Martinez A.T."/>
            <person name="Xiao Y."/>
            <person name="Gibbons J.G."/>
            <person name="Terashima K."/>
            <person name="Hibbett D.S."/>
            <person name="Grigoriev I.V."/>
        </authorList>
    </citation>
    <scope>NUCLEOTIDE SEQUENCE</scope>
    <source>
        <strain evidence="2">TFB9207</strain>
    </source>
</reference>
<gene>
    <name evidence="2" type="ORF">F5878DRAFT_666186</name>
</gene>
<name>A0AA38NY86_9AGAR</name>
<organism evidence="2 3">
    <name type="scientific">Lentinula raphanica</name>
    <dbReference type="NCBI Taxonomy" id="153919"/>
    <lineage>
        <taxon>Eukaryota</taxon>
        <taxon>Fungi</taxon>
        <taxon>Dikarya</taxon>
        <taxon>Basidiomycota</taxon>
        <taxon>Agaricomycotina</taxon>
        <taxon>Agaricomycetes</taxon>
        <taxon>Agaricomycetidae</taxon>
        <taxon>Agaricales</taxon>
        <taxon>Marasmiineae</taxon>
        <taxon>Omphalotaceae</taxon>
        <taxon>Lentinula</taxon>
    </lineage>
</organism>
<keyword evidence="3" id="KW-1185">Reference proteome</keyword>
<proteinExistence type="predicted"/>
<comment type="caution">
    <text evidence="2">The sequence shown here is derived from an EMBL/GenBank/DDBJ whole genome shotgun (WGS) entry which is preliminary data.</text>
</comment>
<evidence type="ECO:0000256" key="1">
    <source>
        <dbReference type="SAM" id="MobiDB-lite"/>
    </source>
</evidence>